<dbReference type="SUPFAM" id="SSF49777">
    <property type="entry name" value="PEBP-like"/>
    <property type="match status" value="1"/>
</dbReference>
<dbReference type="InterPro" id="IPR005247">
    <property type="entry name" value="YbhB_YbcL/LppC-like"/>
</dbReference>
<dbReference type="Proteomes" id="UP000672934">
    <property type="component" value="Unassembled WGS sequence"/>
</dbReference>
<evidence type="ECO:0000313" key="1">
    <source>
        <dbReference type="EMBL" id="CAG2155084.1"/>
    </source>
</evidence>
<dbReference type="RefSeq" id="WP_211950128.1">
    <property type="nucleotide sequence ID" value="NZ_CAJPUY010000024.1"/>
</dbReference>
<dbReference type="AlphaFoldDB" id="A0A916IXQ3"/>
<gene>
    <name evidence="1" type="ORF">LMG31506_05274</name>
</gene>
<dbReference type="PANTHER" id="PTHR30289">
    <property type="entry name" value="UNCHARACTERIZED PROTEIN YBCL-RELATED"/>
    <property type="match status" value="1"/>
</dbReference>
<name>A0A916IXQ3_9BURK</name>
<protein>
    <recommendedName>
        <fullName evidence="3">YbhB/YbcL family Raf kinase inhibitor-like protein</fullName>
    </recommendedName>
</protein>
<reference evidence="1" key="1">
    <citation type="submission" date="2021-03" db="EMBL/GenBank/DDBJ databases">
        <authorList>
            <person name="Peeters C."/>
        </authorList>
    </citation>
    <scope>NUCLEOTIDE SEQUENCE</scope>
    <source>
        <strain evidence="1">LMG 31506</strain>
    </source>
</reference>
<comment type="caution">
    <text evidence="1">The sequence shown here is derived from an EMBL/GenBank/DDBJ whole genome shotgun (WGS) entry which is preliminary data.</text>
</comment>
<evidence type="ECO:0000313" key="2">
    <source>
        <dbReference type="Proteomes" id="UP000672934"/>
    </source>
</evidence>
<accession>A0A916IXQ3</accession>
<dbReference type="Gene3D" id="3.90.280.10">
    <property type="entry name" value="PEBP-like"/>
    <property type="match status" value="1"/>
</dbReference>
<dbReference type="EMBL" id="CAJPUY010000024">
    <property type="protein sequence ID" value="CAG2155084.1"/>
    <property type="molecule type" value="Genomic_DNA"/>
</dbReference>
<evidence type="ECO:0008006" key="3">
    <source>
        <dbReference type="Google" id="ProtNLM"/>
    </source>
</evidence>
<dbReference type="InterPro" id="IPR036610">
    <property type="entry name" value="PEBP-like_sf"/>
</dbReference>
<dbReference type="InterPro" id="IPR008914">
    <property type="entry name" value="PEBP"/>
</dbReference>
<sequence length="173" mass="18196">MGNFTMTSPEFEDQDPLQLVHEFNGFDGAGQNRSPALQWQGAPEGTKSFALTLYDPDAPTGSGFWHWILFDIDPSVTRLAAGAGSAGATDLGASGTQAANDYGLTGYGGPCPPVGLPAHRYIFTVHALSTPKLELPANPTNAVVRFVINQNTLAAATLTGLYKRSARGVAMTV</sequence>
<keyword evidence="2" id="KW-1185">Reference proteome</keyword>
<dbReference type="PANTHER" id="PTHR30289:SF1">
    <property type="entry name" value="PEBP (PHOSPHATIDYLETHANOLAMINE-BINDING PROTEIN) FAMILY PROTEIN"/>
    <property type="match status" value="1"/>
</dbReference>
<dbReference type="CDD" id="cd00865">
    <property type="entry name" value="PEBP_bact_arch"/>
    <property type="match status" value="1"/>
</dbReference>
<dbReference type="Pfam" id="PF01161">
    <property type="entry name" value="PBP"/>
    <property type="match status" value="1"/>
</dbReference>
<dbReference type="NCBIfam" id="TIGR00481">
    <property type="entry name" value="YbhB/YbcL family Raf kinase inhibitor-like protein"/>
    <property type="match status" value="1"/>
</dbReference>
<organism evidence="1 2">
    <name type="scientific">Cupriavidus yeoncheonensis</name>
    <dbReference type="NCBI Taxonomy" id="1462994"/>
    <lineage>
        <taxon>Bacteria</taxon>
        <taxon>Pseudomonadati</taxon>
        <taxon>Pseudomonadota</taxon>
        <taxon>Betaproteobacteria</taxon>
        <taxon>Burkholderiales</taxon>
        <taxon>Burkholderiaceae</taxon>
        <taxon>Cupriavidus</taxon>
    </lineage>
</organism>
<proteinExistence type="predicted"/>